<dbReference type="GO" id="GO:0052689">
    <property type="term" value="F:carboxylic ester hydrolase activity"/>
    <property type="evidence" value="ECO:0007669"/>
    <property type="project" value="UniProtKB-KW"/>
</dbReference>
<keyword evidence="5" id="KW-0732">Signal</keyword>
<evidence type="ECO:0000256" key="4">
    <source>
        <dbReference type="ARBA" id="ARBA00023180"/>
    </source>
</evidence>
<dbReference type="SUPFAM" id="SSF53474">
    <property type="entry name" value="alpha/beta-Hydrolases"/>
    <property type="match status" value="1"/>
</dbReference>
<sequence>MNKCFLKCLVLCFFFQKIECEGPIAHITNGYILGRESITPNGKSLFMFQGVPYAQPPLGNLRLADPQEHENWNDVKDCTNRNIVCLQISKETTEFETEDCLILNVYTPKFDVKESNLPVMVYFHGGGFYMGNTSYNSYGPEFFMDRDVVVVVVNYRLGAFGFLSTEDDVITGNFGLKDQQLAIKWVHKNIRAFNGDPEKVTIFGESAGSASVGYQLLNKKNQGLFRGAIMSSGSPLGSWAFQRNPKKVAYLTAKFINNSEIINSSQELVRFLRSVPALDLKKASYNLKHTDPFGYRQWLDGYYYSPSVEYNTSNAFLVSHPYELLENGNFVHVPLITGINSEEQLYMIEDGDAFVNVLKSYDAHHELMVSAHLSIDDVEQRKEVGKRIHGIYCDGNEKLEDHLNKGIRFFSDQKINFGILRQAYFTANFADVYLYQFSYHGLMGNNKHHVEGAGESRMLKTTIIFGDVTFLMQITLI</sequence>
<dbReference type="PANTHER" id="PTHR43142:SF1">
    <property type="entry name" value="CARBOXYLIC ESTER HYDROLASE"/>
    <property type="match status" value="1"/>
</dbReference>
<dbReference type="Pfam" id="PF00135">
    <property type="entry name" value="COesterase"/>
    <property type="match status" value="1"/>
</dbReference>
<evidence type="ECO:0000256" key="5">
    <source>
        <dbReference type="SAM" id="SignalP"/>
    </source>
</evidence>
<reference evidence="7 8" key="1">
    <citation type="submission" date="2023-03" db="EMBL/GenBank/DDBJ databases">
        <title>Genome insight into feeding habits of ladybird beetles.</title>
        <authorList>
            <person name="Li H.-S."/>
            <person name="Huang Y.-H."/>
            <person name="Pang H."/>
        </authorList>
    </citation>
    <scope>NUCLEOTIDE SEQUENCE [LARGE SCALE GENOMIC DNA]</scope>
    <source>
        <strain evidence="7">SYSU_2023b</strain>
        <tissue evidence="7">Whole body</tissue>
    </source>
</reference>
<dbReference type="InterPro" id="IPR029058">
    <property type="entry name" value="AB_hydrolase_fold"/>
</dbReference>
<dbReference type="Proteomes" id="UP001431783">
    <property type="component" value="Unassembled WGS sequence"/>
</dbReference>
<evidence type="ECO:0000259" key="6">
    <source>
        <dbReference type="Pfam" id="PF00135"/>
    </source>
</evidence>
<comment type="caution">
    <text evidence="7">The sequence shown here is derived from an EMBL/GenBank/DDBJ whole genome shotgun (WGS) entry which is preliminary data.</text>
</comment>
<dbReference type="InterPro" id="IPR002018">
    <property type="entry name" value="CarbesteraseB"/>
</dbReference>
<evidence type="ECO:0000256" key="3">
    <source>
        <dbReference type="ARBA" id="ARBA00022801"/>
    </source>
</evidence>
<keyword evidence="3" id="KW-0378">Hydrolase</keyword>
<dbReference type="AlphaFoldDB" id="A0AAW1UIF5"/>
<name>A0AAW1UIF5_9CUCU</name>
<protein>
    <recommendedName>
        <fullName evidence="6">Carboxylesterase type B domain-containing protein</fullName>
    </recommendedName>
</protein>
<comment type="similarity">
    <text evidence="1">Belongs to the type-B carboxylesterase/lipase family.</text>
</comment>
<keyword evidence="2" id="KW-0719">Serine esterase</keyword>
<dbReference type="PANTHER" id="PTHR43142">
    <property type="entry name" value="CARBOXYLIC ESTER HYDROLASE"/>
    <property type="match status" value="1"/>
</dbReference>
<evidence type="ECO:0000313" key="8">
    <source>
        <dbReference type="Proteomes" id="UP001431783"/>
    </source>
</evidence>
<keyword evidence="4" id="KW-0325">Glycoprotein</keyword>
<evidence type="ECO:0000256" key="1">
    <source>
        <dbReference type="ARBA" id="ARBA00005964"/>
    </source>
</evidence>
<evidence type="ECO:0000313" key="7">
    <source>
        <dbReference type="EMBL" id="KAK9880890.1"/>
    </source>
</evidence>
<feature type="signal peptide" evidence="5">
    <location>
        <begin position="1"/>
        <end position="20"/>
    </location>
</feature>
<proteinExistence type="inferred from homology"/>
<keyword evidence="8" id="KW-1185">Reference proteome</keyword>
<organism evidence="7 8">
    <name type="scientific">Henosepilachna vigintioctopunctata</name>
    <dbReference type="NCBI Taxonomy" id="420089"/>
    <lineage>
        <taxon>Eukaryota</taxon>
        <taxon>Metazoa</taxon>
        <taxon>Ecdysozoa</taxon>
        <taxon>Arthropoda</taxon>
        <taxon>Hexapoda</taxon>
        <taxon>Insecta</taxon>
        <taxon>Pterygota</taxon>
        <taxon>Neoptera</taxon>
        <taxon>Endopterygota</taxon>
        <taxon>Coleoptera</taxon>
        <taxon>Polyphaga</taxon>
        <taxon>Cucujiformia</taxon>
        <taxon>Coccinelloidea</taxon>
        <taxon>Coccinellidae</taxon>
        <taxon>Epilachninae</taxon>
        <taxon>Epilachnini</taxon>
        <taxon>Henosepilachna</taxon>
    </lineage>
</organism>
<feature type="domain" description="Carboxylesterase type B" evidence="6">
    <location>
        <begin position="23"/>
        <end position="446"/>
    </location>
</feature>
<dbReference type="Gene3D" id="3.40.50.1820">
    <property type="entry name" value="alpha/beta hydrolase"/>
    <property type="match status" value="1"/>
</dbReference>
<evidence type="ECO:0000256" key="2">
    <source>
        <dbReference type="ARBA" id="ARBA00022487"/>
    </source>
</evidence>
<accession>A0AAW1UIF5</accession>
<gene>
    <name evidence="7" type="ORF">WA026_013217</name>
</gene>
<feature type="chain" id="PRO_5044024998" description="Carboxylesterase type B domain-containing protein" evidence="5">
    <location>
        <begin position="21"/>
        <end position="477"/>
    </location>
</feature>
<dbReference type="EMBL" id="JARQZJ010000066">
    <property type="protein sequence ID" value="KAK9880890.1"/>
    <property type="molecule type" value="Genomic_DNA"/>
</dbReference>